<reference evidence="2 3" key="1">
    <citation type="submission" date="2019-03" db="EMBL/GenBank/DDBJ databases">
        <title>Rhodosporidium diobovatum UCD-FST 08-225 genome sequencing, assembly, and annotation.</title>
        <authorList>
            <person name="Fakankun I.U."/>
            <person name="Fristensky B."/>
            <person name="Levin D.B."/>
        </authorList>
    </citation>
    <scope>NUCLEOTIDE SEQUENCE [LARGE SCALE GENOMIC DNA]</scope>
    <source>
        <strain evidence="2 3">UCD-FST 08-225</strain>
    </source>
</reference>
<keyword evidence="3" id="KW-1185">Reference proteome</keyword>
<dbReference type="OrthoDB" id="2529216at2759"/>
<dbReference type="PANTHER" id="PTHR34066:SF1">
    <property type="entry name" value="DUF1764 FAMILY PROTEIN"/>
    <property type="match status" value="1"/>
</dbReference>
<dbReference type="AlphaFoldDB" id="A0A5C5FQW1"/>
<evidence type="ECO:0000256" key="1">
    <source>
        <dbReference type="SAM" id="MobiDB-lite"/>
    </source>
</evidence>
<name>A0A5C5FQW1_9BASI</name>
<organism evidence="2 3">
    <name type="scientific">Rhodotorula diobovata</name>
    <dbReference type="NCBI Taxonomy" id="5288"/>
    <lineage>
        <taxon>Eukaryota</taxon>
        <taxon>Fungi</taxon>
        <taxon>Dikarya</taxon>
        <taxon>Basidiomycota</taxon>
        <taxon>Pucciniomycotina</taxon>
        <taxon>Microbotryomycetes</taxon>
        <taxon>Sporidiobolales</taxon>
        <taxon>Sporidiobolaceae</taxon>
        <taxon>Rhodotorula</taxon>
    </lineage>
</organism>
<protein>
    <recommendedName>
        <fullName evidence="4">DUF1764-domain-containing protein</fullName>
    </recommendedName>
</protein>
<feature type="region of interest" description="Disordered" evidence="1">
    <location>
        <begin position="108"/>
        <end position="148"/>
    </location>
</feature>
<accession>A0A5C5FQW1</accession>
<feature type="compositionally biased region" description="Low complexity" evidence="1">
    <location>
        <begin position="63"/>
        <end position="92"/>
    </location>
</feature>
<evidence type="ECO:0008006" key="4">
    <source>
        <dbReference type="Google" id="ProtNLM"/>
    </source>
</evidence>
<dbReference type="Pfam" id="PF08576">
    <property type="entry name" value="DUF1764"/>
    <property type="match status" value="1"/>
</dbReference>
<feature type="compositionally biased region" description="Basic and acidic residues" evidence="1">
    <location>
        <begin position="115"/>
        <end position="146"/>
    </location>
</feature>
<feature type="region of interest" description="Disordered" evidence="1">
    <location>
        <begin position="1"/>
        <end position="92"/>
    </location>
</feature>
<feature type="compositionally biased region" description="Low complexity" evidence="1">
    <location>
        <begin position="20"/>
        <end position="54"/>
    </location>
</feature>
<dbReference type="PANTHER" id="PTHR34066">
    <property type="entry name" value="GROWTH FACTOR 2"/>
    <property type="match status" value="1"/>
</dbReference>
<dbReference type="InterPro" id="IPR013885">
    <property type="entry name" value="DUF1764_euk"/>
</dbReference>
<evidence type="ECO:0000313" key="3">
    <source>
        <dbReference type="Proteomes" id="UP000311382"/>
    </source>
</evidence>
<evidence type="ECO:0000313" key="2">
    <source>
        <dbReference type="EMBL" id="TNY18642.1"/>
    </source>
</evidence>
<gene>
    <name evidence="2" type="ORF">DMC30DRAFT_418671</name>
</gene>
<comment type="caution">
    <text evidence="2">The sequence shown here is derived from an EMBL/GenBank/DDBJ whole genome shotgun (WGS) entry which is preliminary data.</text>
</comment>
<dbReference type="Proteomes" id="UP000311382">
    <property type="component" value="Unassembled WGS sequence"/>
</dbReference>
<sequence>MAAAKKRPASEIDDIFSVKPPKAAATSTGAAKPAAVASSSTAATPAARVSAAGTGSKKKDRPAAAAATAAAAAEGAATDSKVPAAAAPPKRVPVTVVDTSKAIETYKPEPLVPKPLRENATEEERKAAEADERFMDSRGTRKKTEDGLPIYSLDELNIGHGGDTPECPFDCQCYFPCAGF</sequence>
<dbReference type="EMBL" id="SOZI01000129">
    <property type="protein sequence ID" value="TNY18642.1"/>
    <property type="molecule type" value="Genomic_DNA"/>
</dbReference>
<proteinExistence type="predicted"/>